<dbReference type="Proteomes" id="UP001177670">
    <property type="component" value="Unassembled WGS sequence"/>
</dbReference>
<comment type="caution">
    <text evidence="1">The sequence shown here is derived from an EMBL/GenBank/DDBJ whole genome shotgun (WGS) entry which is preliminary data.</text>
</comment>
<keyword evidence="2" id="KW-1185">Reference proteome</keyword>
<dbReference type="AlphaFoldDB" id="A0AA40G493"/>
<sequence length="102" mass="11230">MRTIDIEMKNVTIIPRWTRVVRRAEEENGGAARGKHVASEAGARCQLASGSAVRMETRPHVCRCLVLVDDRPPPPPPADHPGVWTTLPLTLSLCVVWPVLTD</sequence>
<organism evidence="1 2">
    <name type="scientific">Melipona bicolor</name>
    <dbReference type="NCBI Taxonomy" id="60889"/>
    <lineage>
        <taxon>Eukaryota</taxon>
        <taxon>Metazoa</taxon>
        <taxon>Ecdysozoa</taxon>
        <taxon>Arthropoda</taxon>
        <taxon>Hexapoda</taxon>
        <taxon>Insecta</taxon>
        <taxon>Pterygota</taxon>
        <taxon>Neoptera</taxon>
        <taxon>Endopterygota</taxon>
        <taxon>Hymenoptera</taxon>
        <taxon>Apocrita</taxon>
        <taxon>Aculeata</taxon>
        <taxon>Apoidea</taxon>
        <taxon>Anthophila</taxon>
        <taxon>Apidae</taxon>
        <taxon>Melipona</taxon>
    </lineage>
</organism>
<proteinExistence type="predicted"/>
<name>A0AA40G493_9HYME</name>
<reference evidence="1" key="1">
    <citation type="submission" date="2021-10" db="EMBL/GenBank/DDBJ databases">
        <title>Melipona bicolor Genome sequencing and assembly.</title>
        <authorList>
            <person name="Araujo N.S."/>
            <person name="Arias M.C."/>
        </authorList>
    </citation>
    <scope>NUCLEOTIDE SEQUENCE</scope>
    <source>
        <strain evidence="1">USP_2M_L1-L4_2017</strain>
        <tissue evidence="1">Whole body</tissue>
    </source>
</reference>
<accession>A0AA40G493</accession>
<protein>
    <submittedName>
        <fullName evidence="1">Uncharacterized protein</fullName>
    </submittedName>
</protein>
<dbReference type="EMBL" id="JAHYIQ010000007">
    <property type="protein sequence ID" value="KAK1130791.1"/>
    <property type="molecule type" value="Genomic_DNA"/>
</dbReference>
<evidence type="ECO:0000313" key="1">
    <source>
        <dbReference type="EMBL" id="KAK1130791.1"/>
    </source>
</evidence>
<evidence type="ECO:0000313" key="2">
    <source>
        <dbReference type="Proteomes" id="UP001177670"/>
    </source>
</evidence>
<gene>
    <name evidence="1" type="ORF">K0M31_018900</name>
</gene>